<feature type="region of interest" description="Disordered" evidence="8">
    <location>
        <begin position="1"/>
        <end position="21"/>
    </location>
</feature>
<dbReference type="FunFam" id="3.30.160.60:FF:000446">
    <property type="entry name" value="Zinc finger protein"/>
    <property type="match status" value="1"/>
</dbReference>
<dbReference type="Pfam" id="PF13894">
    <property type="entry name" value="zf-C2H2_4"/>
    <property type="match status" value="1"/>
</dbReference>
<dbReference type="FunFam" id="3.30.160.60:FF:000624">
    <property type="entry name" value="zinc finger protein 697"/>
    <property type="match status" value="1"/>
</dbReference>
<feature type="domain" description="C2H2-type" evidence="9">
    <location>
        <begin position="276"/>
        <end position="303"/>
    </location>
</feature>
<reference evidence="10" key="1">
    <citation type="journal article" date="2023" name="IScience">
        <title>Live-bearing cockroach genome reveals convergent evolutionary mechanisms linked to viviparity in insects and beyond.</title>
        <authorList>
            <person name="Fouks B."/>
            <person name="Harrison M.C."/>
            <person name="Mikhailova A.A."/>
            <person name="Marchal E."/>
            <person name="English S."/>
            <person name="Carruthers M."/>
            <person name="Jennings E.C."/>
            <person name="Chiamaka E.L."/>
            <person name="Frigard R.A."/>
            <person name="Pippel M."/>
            <person name="Attardo G.M."/>
            <person name="Benoit J.B."/>
            <person name="Bornberg-Bauer E."/>
            <person name="Tobe S.S."/>
        </authorList>
    </citation>
    <scope>NUCLEOTIDE SEQUENCE</scope>
    <source>
        <strain evidence="10">Stay&amp;Tobe</strain>
    </source>
</reference>
<accession>A0AAD8EQI6</accession>
<feature type="compositionally biased region" description="Polar residues" evidence="8">
    <location>
        <begin position="85"/>
        <end position="96"/>
    </location>
</feature>
<dbReference type="EMBL" id="JASPKZ010000842">
    <property type="protein sequence ID" value="KAJ9598963.1"/>
    <property type="molecule type" value="Genomic_DNA"/>
</dbReference>
<sequence length="345" mass="39817">MESRIEINDSEDITNSGMSKMGSSKLRKLLSSDACQEKDYNINFKNEIPETIVVKCEPPESLSENEDDLLTLEYDLNNYTNENSNYADNLITGNNRDNPKKDENISEHKPNLKAEEILKSIKRLIKQRKIDIDDQQTVCDVCHKVFKSPSRLLRHMRTHTGERPYHCTLCTRTFVSYNGLKMHVEGHTGEYKFTCPVCHGKFPKESNLKSHMKIHTGEKPYACDKCDKKFATSSHLNIHQSVHTKERPYCCALCSKTFKSKNTLVDHMRIHTDRLHTCEICGKGFTKNCVLVRHMKTHSDEKPYMCDVCPLRLLKQEKILKFMHQYILIKDLTSANTVTSLLKTA</sequence>
<evidence type="ECO:0000259" key="9">
    <source>
        <dbReference type="PROSITE" id="PS50157"/>
    </source>
</evidence>
<dbReference type="Pfam" id="PF13465">
    <property type="entry name" value="zf-H2C2_2"/>
    <property type="match status" value="1"/>
</dbReference>
<proteinExistence type="predicted"/>
<feature type="domain" description="C2H2-type" evidence="9">
    <location>
        <begin position="137"/>
        <end position="164"/>
    </location>
</feature>
<feature type="region of interest" description="Disordered" evidence="8">
    <location>
        <begin position="85"/>
        <end position="109"/>
    </location>
</feature>
<dbReference type="PANTHER" id="PTHR24409:SF295">
    <property type="entry name" value="AZ2-RELATED"/>
    <property type="match status" value="1"/>
</dbReference>
<feature type="domain" description="C2H2-type" evidence="9">
    <location>
        <begin position="193"/>
        <end position="220"/>
    </location>
</feature>
<dbReference type="GO" id="GO:0000981">
    <property type="term" value="F:DNA-binding transcription factor activity, RNA polymerase II-specific"/>
    <property type="evidence" value="ECO:0007669"/>
    <property type="project" value="TreeGrafter"/>
</dbReference>
<dbReference type="Gene3D" id="3.30.160.60">
    <property type="entry name" value="Classic Zinc Finger"/>
    <property type="match status" value="6"/>
</dbReference>
<dbReference type="Proteomes" id="UP001233999">
    <property type="component" value="Unassembled WGS sequence"/>
</dbReference>
<dbReference type="Pfam" id="PF00096">
    <property type="entry name" value="zf-C2H2"/>
    <property type="match status" value="2"/>
</dbReference>
<protein>
    <recommendedName>
        <fullName evidence="9">C2H2-type domain-containing protein</fullName>
    </recommendedName>
</protein>
<evidence type="ECO:0000256" key="5">
    <source>
        <dbReference type="ARBA" id="ARBA00022833"/>
    </source>
</evidence>
<organism evidence="10 11">
    <name type="scientific">Diploptera punctata</name>
    <name type="common">Pacific beetle cockroach</name>
    <dbReference type="NCBI Taxonomy" id="6984"/>
    <lineage>
        <taxon>Eukaryota</taxon>
        <taxon>Metazoa</taxon>
        <taxon>Ecdysozoa</taxon>
        <taxon>Arthropoda</taxon>
        <taxon>Hexapoda</taxon>
        <taxon>Insecta</taxon>
        <taxon>Pterygota</taxon>
        <taxon>Neoptera</taxon>
        <taxon>Polyneoptera</taxon>
        <taxon>Dictyoptera</taxon>
        <taxon>Blattodea</taxon>
        <taxon>Blaberoidea</taxon>
        <taxon>Blaberidae</taxon>
        <taxon>Diplopterinae</taxon>
        <taxon>Diploptera</taxon>
    </lineage>
</organism>
<dbReference type="FunFam" id="3.30.160.60:FF:000100">
    <property type="entry name" value="Zinc finger 45-like"/>
    <property type="match status" value="1"/>
</dbReference>
<dbReference type="InterPro" id="IPR013087">
    <property type="entry name" value="Znf_C2H2_type"/>
</dbReference>
<keyword evidence="5" id="KW-0862">Zinc</keyword>
<dbReference type="GO" id="GO:0008270">
    <property type="term" value="F:zinc ion binding"/>
    <property type="evidence" value="ECO:0007669"/>
    <property type="project" value="UniProtKB-KW"/>
</dbReference>
<dbReference type="InterPro" id="IPR036236">
    <property type="entry name" value="Znf_C2H2_sf"/>
</dbReference>
<name>A0AAD8EQI6_DIPPU</name>
<evidence type="ECO:0000256" key="3">
    <source>
        <dbReference type="ARBA" id="ARBA00022737"/>
    </source>
</evidence>
<keyword evidence="4 7" id="KW-0863">Zinc-finger</keyword>
<evidence type="ECO:0000313" key="10">
    <source>
        <dbReference type="EMBL" id="KAJ9598963.1"/>
    </source>
</evidence>
<keyword evidence="6" id="KW-0539">Nucleus</keyword>
<keyword evidence="11" id="KW-1185">Reference proteome</keyword>
<evidence type="ECO:0000256" key="4">
    <source>
        <dbReference type="ARBA" id="ARBA00022771"/>
    </source>
</evidence>
<evidence type="ECO:0000256" key="1">
    <source>
        <dbReference type="ARBA" id="ARBA00004123"/>
    </source>
</evidence>
<gene>
    <name evidence="10" type="ORF">L9F63_010557</name>
</gene>
<reference evidence="10" key="2">
    <citation type="submission" date="2023-05" db="EMBL/GenBank/DDBJ databases">
        <authorList>
            <person name="Fouks B."/>
        </authorList>
    </citation>
    <scope>NUCLEOTIDE SEQUENCE</scope>
    <source>
        <strain evidence="10">Stay&amp;Tobe</strain>
        <tissue evidence="10">Testes</tissue>
    </source>
</reference>
<comment type="subcellular location">
    <subcellularLocation>
        <location evidence="1">Nucleus</location>
    </subcellularLocation>
</comment>
<keyword evidence="2" id="KW-0479">Metal-binding</keyword>
<dbReference type="PROSITE" id="PS00028">
    <property type="entry name" value="ZINC_FINGER_C2H2_1"/>
    <property type="match status" value="6"/>
</dbReference>
<dbReference type="FunFam" id="3.30.160.60:FF:000744">
    <property type="entry name" value="zinc finger E-box-binding homeobox 1"/>
    <property type="match status" value="1"/>
</dbReference>
<comment type="caution">
    <text evidence="10">The sequence shown here is derived from an EMBL/GenBank/DDBJ whole genome shotgun (WGS) entry which is preliminary data.</text>
</comment>
<dbReference type="GO" id="GO:0005634">
    <property type="term" value="C:nucleus"/>
    <property type="evidence" value="ECO:0007669"/>
    <property type="project" value="UniProtKB-SubCell"/>
</dbReference>
<dbReference type="PANTHER" id="PTHR24409">
    <property type="entry name" value="ZINC FINGER PROTEIN 142"/>
    <property type="match status" value="1"/>
</dbReference>
<evidence type="ECO:0000256" key="2">
    <source>
        <dbReference type="ARBA" id="ARBA00022723"/>
    </source>
</evidence>
<dbReference type="PROSITE" id="PS50157">
    <property type="entry name" value="ZINC_FINGER_C2H2_2"/>
    <property type="match status" value="6"/>
</dbReference>
<dbReference type="SUPFAM" id="SSF57667">
    <property type="entry name" value="beta-beta-alpha zinc fingers"/>
    <property type="match status" value="3"/>
</dbReference>
<dbReference type="FunFam" id="3.30.160.60:FF:001384">
    <property type="entry name" value="Zinc finger protein"/>
    <property type="match status" value="1"/>
</dbReference>
<evidence type="ECO:0000256" key="6">
    <source>
        <dbReference type="ARBA" id="ARBA00023242"/>
    </source>
</evidence>
<feature type="compositionally biased region" description="Basic and acidic residues" evidence="8">
    <location>
        <begin position="97"/>
        <end position="109"/>
    </location>
</feature>
<keyword evidence="3" id="KW-0677">Repeat</keyword>
<evidence type="ECO:0000313" key="11">
    <source>
        <dbReference type="Proteomes" id="UP001233999"/>
    </source>
</evidence>
<dbReference type="AlphaFoldDB" id="A0AAD8EQI6"/>
<feature type="domain" description="C2H2-type" evidence="9">
    <location>
        <begin position="249"/>
        <end position="276"/>
    </location>
</feature>
<feature type="domain" description="C2H2-type" evidence="9">
    <location>
        <begin position="165"/>
        <end position="192"/>
    </location>
</feature>
<dbReference type="GO" id="GO:0000977">
    <property type="term" value="F:RNA polymerase II transcription regulatory region sequence-specific DNA binding"/>
    <property type="evidence" value="ECO:0007669"/>
    <property type="project" value="TreeGrafter"/>
</dbReference>
<dbReference type="SMART" id="SM00355">
    <property type="entry name" value="ZnF_C2H2"/>
    <property type="match status" value="6"/>
</dbReference>
<evidence type="ECO:0000256" key="7">
    <source>
        <dbReference type="PROSITE-ProRule" id="PRU00042"/>
    </source>
</evidence>
<dbReference type="GO" id="GO:0048598">
    <property type="term" value="P:embryonic morphogenesis"/>
    <property type="evidence" value="ECO:0007669"/>
    <property type="project" value="UniProtKB-ARBA"/>
</dbReference>
<evidence type="ECO:0000256" key="8">
    <source>
        <dbReference type="SAM" id="MobiDB-lite"/>
    </source>
</evidence>
<feature type="domain" description="C2H2-type" evidence="9">
    <location>
        <begin position="221"/>
        <end position="248"/>
    </location>
</feature>